<dbReference type="Proteomes" id="UP000232875">
    <property type="component" value="Unassembled WGS sequence"/>
</dbReference>
<dbReference type="InterPro" id="IPR040250">
    <property type="entry name" value="Nucleobindin"/>
</dbReference>
<gene>
    <name evidence="4" type="ORF">MVES_002867</name>
</gene>
<dbReference type="GO" id="GO:0070062">
    <property type="term" value="C:extracellular exosome"/>
    <property type="evidence" value="ECO:0007669"/>
    <property type="project" value="TreeGrafter"/>
</dbReference>
<evidence type="ECO:0000256" key="2">
    <source>
        <dbReference type="SAM" id="MobiDB-lite"/>
    </source>
</evidence>
<feature type="region of interest" description="Disordered" evidence="2">
    <location>
        <begin position="287"/>
        <end position="365"/>
    </location>
</feature>
<feature type="compositionally biased region" description="Basic and acidic residues" evidence="2">
    <location>
        <begin position="349"/>
        <end position="365"/>
    </location>
</feature>
<keyword evidence="5" id="KW-1185">Reference proteome</keyword>
<keyword evidence="1 3" id="KW-0732">Signal</keyword>
<feature type="signal peptide" evidence="3">
    <location>
        <begin position="1"/>
        <end position="22"/>
    </location>
</feature>
<dbReference type="SUPFAM" id="SSF47473">
    <property type="entry name" value="EF-hand"/>
    <property type="match status" value="1"/>
</dbReference>
<dbReference type="GO" id="GO:0005509">
    <property type="term" value="F:calcium ion binding"/>
    <property type="evidence" value="ECO:0007669"/>
    <property type="project" value="TreeGrafter"/>
</dbReference>
<dbReference type="OrthoDB" id="289247at2759"/>
<reference evidence="4 5" key="1">
    <citation type="submission" date="2017-10" db="EMBL/GenBank/DDBJ databases">
        <title>A novel species of cold-tolerant Malassezia isolated from bats.</title>
        <authorList>
            <person name="Lorch J.M."/>
            <person name="Palmer J.M."/>
            <person name="Vanderwolf K.J."/>
            <person name="Schmidt K.Z."/>
            <person name="Verant M.L."/>
            <person name="Weller T.J."/>
            <person name="Blehert D.S."/>
        </authorList>
    </citation>
    <scope>NUCLEOTIDE SEQUENCE [LARGE SCALE GENOMIC DNA]</scope>
    <source>
        <strain evidence="4 5">NWHC:44797-103</strain>
    </source>
</reference>
<evidence type="ECO:0000313" key="4">
    <source>
        <dbReference type="EMBL" id="PKI83149.1"/>
    </source>
</evidence>
<organism evidence="4 5">
    <name type="scientific">Malassezia vespertilionis</name>
    <dbReference type="NCBI Taxonomy" id="2020962"/>
    <lineage>
        <taxon>Eukaryota</taxon>
        <taxon>Fungi</taxon>
        <taxon>Dikarya</taxon>
        <taxon>Basidiomycota</taxon>
        <taxon>Ustilaginomycotina</taxon>
        <taxon>Malasseziomycetes</taxon>
        <taxon>Malasseziales</taxon>
        <taxon>Malasseziaceae</taxon>
        <taxon>Malassezia</taxon>
    </lineage>
</organism>
<dbReference type="EMBL" id="KZ454992">
    <property type="protein sequence ID" value="PKI83149.1"/>
    <property type="molecule type" value="Genomic_DNA"/>
</dbReference>
<accession>A0A2N1J9B1</accession>
<protein>
    <recommendedName>
        <fullName evidence="6">EF-hand domain-containing protein</fullName>
    </recommendedName>
</protein>
<dbReference type="Gene3D" id="1.10.238.10">
    <property type="entry name" value="EF-hand"/>
    <property type="match status" value="1"/>
</dbReference>
<proteinExistence type="predicted"/>
<name>A0A2N1J9B1_9BASI</name>
<feature type="chain" id="PRO_5014839149" description="EF-hand domain-containing protein" evidence="3">
    <location>
        <begin position="23"/>
        <end position="365"/>
    </location>
</feature>
<sequence>MLGGAWIGAALLCAAIADARNAAPVKGNNAVLSANPAQGSSNYIQNHMQNEHHINAFDLPSFFALHDLDRNGVWDRAEIEAMYGVHHSLSRKHSPEAEVHDSKADTIVREVLRVLDKNQDSLISRYEFMRGGPSALPSFPEFGKDALGHHYDEESEYYVHHESIYHKKEADQAAEKYTHKEDLQHFADHAKIERQEEDRERIAEGQPTIAEEERLEDVARAMGQTYESKFEKQFTDEAFAQADVDRSMDNLGAAGRELLSDEHLFRTPNGPRTVVSTVENVYMEDGKFGEANEPPAFASDNEKTGGAVRAPPGHIDGETELGRRIRLERSRREASGRPRFGQGKNGFAKPKDDADLPREKQGFLA</sequence>
<feature type="compositionally biased region" description="Basic and acidic residues" evidence="2">
    <location>
        <begin position="315"/>
        <end position="336"/>
    </location>
</feature>
<dbReference type="GO" id="GO:0005793">
    <property type="term" value="C:endoplasmic reticulum-Golgi intermediate compartment"/>
    <property type="evidence" value="ECO:0007669"/>
    <property type="project" value="TreeGrafter"/>
</dbReference>
<dbReference type="PANTHER" id="PTHR19237:SF20">
    <property type="entry name" value="NUCLEOBINDIN 1"/>
    <property type="match status" value="1"/>
</dbReference>
<dbReference type="PANTHER" id="PTHR19237">
    <property type="entry name" value="NUCLEOBINDIN"/>
    <property type="match status" value="1"/>
</dbReference>
<dbReference type="STRING" id="2020962.A0A2N1J9B1"/>
<evidence type="ECO:0000313" key="5">
    <source>
        <dbReference type="Proteomes" id="UP000232875"/>
    </source>
</evidence>
<dbReference type="AlphaFoldDB" id="A0A2N1J9B1"/>
<evidence type="ECO:0000256" key="3">
    <source>
        <dbReference type="SAM" id="SignalP"/>
    </source>
</evidence>
<evidence type="ECO:0000256" key="1">
    <source>
        <dbReference type="ARBA" id="ARBA00022729"/>
    </source>
</evidence>
<evidence type="ECO:0008006" key="6">
    <source>
        <dbReference type="Google" id="ProtNLM"/>
    </source>
</evidence>
<dbReference type="InterPro" id="IPR011992">
    <property type="entry name" value="EF-hand-dom_pair"/>
</dbReference>